<evidence type="ECO:0000259" key="10">
    <source>
        <dbReference type="Pfam" id="PF00060"/>
    </source>
</evidence>
<dbReference type="Proteomes" id="UP001233999">
    <property type="component" value="Unassembled WGS sequence"/>
</dbReference>
<dbReference type="InterPro" id="IPR052192">
    <property type="entry name" value="Insect_Ionotropic_Sensory_Rcpt"/>
</dbReference>
<keyword evidence="3" id="KW-1003">Cell membrane</keyword>
<dbReference type="SUPFAM" id="SSF53850">
    <property type="entry name" value="Periplasmic binding protein-like II"/>
    <property type="match status" value="1"/>
</dbReference>
<dbReference type="GO" id="GO:0050906">
    <property type="term" value="P:detection of stimulus involved in sensory perception"/>
    <property type="evidence" value="ECO:0007669"/>
    <property type="project" value="UniProtKB-ARBA"/>
</dbReference>
<evidence type="ECO:0000256" key="8">
    <source>
        <dbReference type="ARBA" id="ARBA00023180"/>
    </source>
</evidence>
<keyword evidence="5 9" id="KW-1133">Transmembrane helix</keyword>
<evidence type="ECO:0000313" key="11">
    <source>
        <dbReference type="EMBL" id="KAJ9587834.1"/>
    </source>
</evidence>
<evidence type="ECO:0000256" key="1">
    <source>
        <dbReference type="ARBA" id="ARBA00004651"/>
    </source>
</evidence>
<protein>
    <recommendedName>
        <fullName evidence="10">Ionotropic glutamate receptor C-terminal domain-containing protein</fullName>
    </recommendedName>
</protein>
<name>A0AAD8EFE4_DIPPU</name>
<dbReference type="Pfam" id="PF00060">
    <property type="entry name" value="Lig_chan"/>
    <property type="match status" value="1"/>
</dbReference>
<sequence length="564" mass="65263">MILESFPILINLLNTSNRTKDNMKCNLGIVSYIFFLKPSVNETAMHLNYELKSLKSKNCLKTRANFLIVFLSHGFNEKVAEETFTELRNWNIFNTVIMTINALEAEESQKSNTAILNFYTWFPYRKAGKCLQVEEIVKINSCFFGVLQSNVSIFSRKVPRNLHGCPITAAIVNSPLTMLLPNKIANKNGSHIVEYGDGWELQLWKILVKSLNMSEIYILSYWKFANGTANGLKDEVLYKRADVAFGSWPLLWRNLEILDPTMPVLRNGLVWLVPCAQAHPRWTGLFNVFSIPVWLFGVLLTNLSAAVLCFLAKNSHEIYNSFLRCIMNFFRALLGISVEILPKKTDLRILFLSWIIFSMCINTIFQAYLTTFLIQPTYQHQINSFQELLNSGIEFGYTEGWREKDISENQYVAYGERTFGRVAYNRDFCFLFSKPSIKFILTNKYLDDKGEPLICIMDEVFYDLIDVFYFQKGHPLLDRINSMIERIVEAGLMDLIILRSIELEKVRGAVRGFRRFGDDYGNLNIEQVNGVFFIFLIGNSTALLSFISEMLYFYTWKKLNFTLH</sequence>
<dbReference type="AlphaFoldDB" id="A0AAD8EFE4"/>
<reference evidence="11" key="2">
    <citation type="submission" date="2023-05" db="EMBL/GenBank/DDBJ databases">
        <authorList>
            <person name="Fouks B."/>
        </authorList>
    </citation>
    <scope>NUCLEOTIDE SEQUENCE</scope>
    <source>
        <strain evidence="11">Stay&amp;Tobe</strain>
        <tissue evidence="11">Testes</tissue>
    </source>
</reference>
<evidence type="ECO:0000256" key="2">
    <source>
        <dbReference type="ARBA" id="ARBA00008685"/>
    </source>
</evidence>
<keyword evidence="7" id="KW-0675">Receptor</keyword>
<feature type="transmembrane region" description="Helical" evidence="9">
    <location>
        <begin position="347"/>
        <end position="369"/>
    </location>
</feature>
<dbReference type="EMBL" id="JASPKZ010006059">
    <property type="protein sequence ID" value="KAJ9587834.1"/>
    <property type="molecule type" value="Genomic_DNA"/>
</dbReference>
<evidence type="ECO:0000256" key="5">
    <source>
        <dbReference type="ARBA" id="ARBA00022989"/>
    </source>
</evidence>
<gene>
    <name evidence="11" type="ORF">L9F63_018737</name>
</gene>
<reference evidence="11" key="1">
    <citation type="journal article" date="2023" name="IScience">
        <title>Live-bearing cockroach genome reveals convergent evolutionary mechanisms linked to viviparity in insects and beyond.</title>
        <authorList>
            <person name="Fouks B."/>
            <person name="Harrison M.C."/>
            <person name="Mikhailova A.A."/>
            <person name="Marchal E."/>
            <person name="English S."/>
            <person name="Carruthers M."/>
            <person name="Jennings E.C."/>
            <person name="Chiamaka E.L."/>
            <person name="Frigard R.A."/>
            <person name="Pippel M."/>
            <person name="Attardo G.M."/>
            <person name="Benoit J.B."/>
            <person name="Bornberg-Bauer E."/>
            <person name="Tobe S.S."/>
        </authorList>
    </citation>
    <scope>NUCLEOTIDE SEQUENCE</scope>
    <source>
        <strain evidence="11">Stay&amp;Tobe</strain>
    </source>
</reference>
<feature type="transmembrane region" description="Helical" evidence="9">
    <location>
        <begin position="322"/>
        <end position="341"/>
    </location>
</feature>
<comment type="caution">
    <text evidence="11">The sequence shown here is derived from an EMBL/GenBank/DDBJ whole genome shotgun (WGS) entry which is preliminary data.</text>
</comment>
<comment type="similarity">
    <text evidence="2">Belongs to the glutamate-gated ion channel (TC 1.A.10.1) family.</text>
</comment>
<keyword evidence="4 9" id="KW-0812">Transmembrane</keyword>
<feature type="transmembrane region" description="Helical" evidence="9">
    <location>
        <begin position="531"/>
        <end position="554"/>
    </location>
</feature>
<dbReference type="GO" id="GO:0015276">
    <property type="term" value="F:ligand-gated monoatomic ion channel activity"/>
    <property type="evidence" value="ECO:0007669"/>
    <property type="project" value="InterPro"/>
</dbReference>
<evidence type="ECO:0000256" key="4">
    <source>
        <dbReference type="ARBA" id="ARBA00022692"/>
    </source>
</evidence>
<keyword evidence="8" id="KW-0325">Glycoprotein</keyword>
<evidence type="ECO:0000256" key="7">
    <source>
        <dbReference type="ARBA" id="ARBA00023170"/>
    </source>
</evidence>
<comment type="subcellular location">
    <subcellularLocation>
        <location evidence="1">Cell membrane</location>
        <topology evidence="1">Multi-pass membrane protein</topology>
    </subcellularLocation>
</comment>
<evidence type="ECO:0000256" key="3">
    <source>
        <dbReference type="ARBA" id="ARBA00022475"/>
    </source>
</evidence>
<organism evidence="11 12">
    <name type="scientific">Diploptera punctata</name>
    <name type="common">Pacific beetle cockroach</name>
    <dbReference type="NCBI Taxonomy" id="6984"/>
    <lineage>
        <taxon>Eukaryota</taxon>
        <taxon>Metazoa</taxon>
        <taxon>Ecdysozoa</taxon>
        <taxon>Arthropoda</taxon>
        <taxon>Hexapoda</taxon>
        <taxon>Insecta</taxon>
        <taxon>Pterygota</taxon>
        <taxon>Neoptera</taxon>
        <taxon>Polyneoptera</taxon>
        <taxon>Dictyoptera</taxon>
        <taxon>Blattodea</taxon>
        <taxon>Blaberoidea</taxon>
        <taxon>Blaberidae</taxon>
        <taxon>Diplopterinae</taxon>
        <taxon>Diploptera</taxon>
    </lineage>
</organism>
<dbReference type="GO" id="GO:0005886">
    <property type="term" value="C:plasma membrane"/>
    <property type="evidence" value="ECO:0007669"/>
    <property type="project" value="UniProtKB-SubCell"/>
</dbReference>
<accession>A0AAD8EFE4</accession>
<dbReference type="PANTHER" id="PTHR42643">
    <property type="entry name" value="IONOTROPIC RECEPTOR 20A-RELATED"/>
    <property type="match status" value="1"/>
</dbReference>
<dbReference type="Gene3D" id="1.10.287.70">
    <property type="match status" value="1"/>
</dbReference>
<feature type="transmembrane region" description="Helical" evidence="9">
    <location>
        <begin position="291"/>
        <end position="310"/>
    </location>
</feature>
<proteinExistence type="inferred from homology"/>
<feature type="domain" description="Ionotropic glutamate receptor C-terminal" evidence="10">
    <location>
        <begin position="293"/>
        <end position="538"/>
    </location>
</feature>
<evidence type="ECO:0000256" key="6">
    <source>
        <dbReference type="ARBA" id="ARBA00023136"/>
    </source>
</evidence>
<dbReference type="PANTHER" id="PTHR42643:SF30">
    <property type="entry name" value="IONOTROPIC RECEPTOR 40A-RELATED"/>
    <property type="match status" value="1"/>
</dbReference>
<keyword evidence="12" id="KW-1185">Reference proteome</keyword>
<dbReference type="InterPro" id="IPR001320">
    <property type="entry name" value="Iontro_rcpt_C"/>
</dbReference>
<evidence type="ECO:0000256" key="9">
    <source>
        <dbReference type="SAM" id="Phobius"/>
    </source>
</evidence>
<evidence type="ECO:0000313" key="12">
    <source>
        <dbReference type="Proteomes" id="UP001233999"/>
    </source>
</evidence>
<keyword evidence="6 9" id="KW-0472">Membrane</keyword>